<feature type="chain" id="PRO_5034831255" evidence="2">
    <location>
        <begin position="21"/>
        <end position="141"/>
    </location>
</feature>
<accession>A0A8D8ERS7</accession>
<proteinExistence type="predicted"/>
<name>A0A8D8ERS7_CULPI</name>
<dbReference type="AlphaFoldDB" id="A0A8D8ERS7"/>
<reference evidence="3" key="1">
    <citation type="submission" date="2021-05" db="EMBL/GenBank/DDBJ databases">
        <authorList>
            <person name="Alioto T."/>
            <person name="Alioto T."/>
            <person name="Gomez Garrido J."/>
        </authorList>
    </citation>
    <scope>NUCLEOTIDE SEQUENCE</scope>
</reference>
<evidence type="ECO:0000256" key="2">
    <source>
        <dbReference type="SAM" id="SignalP"/>
    </source>
</evidence>
<feature type="signal peptide" evidence="2">
    <location>
        <begin position="1"/>
        <end position="20"/>
    </location>
</feature>
<sequence length="141" mass="13947">MQIFTFITVFGAVLCGQSSGEEAKTFPGAEIIIPAVIGQVLPGLISGIVGGITGGIAPVIPQIPPISTSHSTVLVTSVADKPVAVSHSGTISTSASGPSTSAGSHGSVSSSSLVSASSQAGSKPAIFGLSKRWQKFIKSIG</sequence>
<keyword evidence="2" id="KW-0732">Signal</keyword>
<organism evidence="3">
    <name type="scientific">Culex pipiens</name>
    <name type="common">House mosquito</name>
    <dbReference type="NCBI Taxonomy" id="7175"/>
    <lineage>
        <taxon>Eukaryota</taxon>
        <taxon>Metazoa</taxon>
        <taxon>Ecdysozoa</taxon>
        <taxon>Arthropoda</taxon>
        <taxon>Hexapoda</taxon>
        <taxon>Insecta</taxon>
        <taxon>Pterygota</taxon>
        <taxon>Neoptera</taxon>
        <taxon>Endopterygota</taxon>
        <taxon>Diptera</taxon>
        <taxon>Nematocera</taxon>
        <taxon>Culicoidea</taxon>
        <taxon>Culicidae</taxon>
        <taxon>Culicinae</taxon>
        <taxon>Culicini</taxon>
        <taxon>Culex</taxon>
        <taxon>Culex</taxon>
    </lineage>
</organism>
<dbReference type="EMBL" id="HBUE01001588">
    <property type="protein sequence ID" value="CAG6443848.1"/>
    <property type="molecule type" value="Transcribed_RNA"/>
</dbReference>
<evidence type="ECO:0000256" key="1">
    <source>
        <dbReference type="SAM" id="MobiDB-lite"/>
    </source>
</evidence>
<evidence type="ECO:0000313" key="3">
    <source>
        <dbReference type="EMBL" id="CAG6443848.1"/>
    </source>
</evidence>
<protein>
    <submittedName>
        <fullName evidence="3">(northern house mosquito) hypothetical protein</fullName>
    </submittedName>
</protein>
<feature type="region of interest" description="Disordered" evidence="1">
    <location>
        <begin position="89"/>
        <end position="108"/>
    </location>
</feature>